<dbReference type="EMBL" id="RFLX01000010">
    <property type="protein sequence ID" value="RMI20647.1"/>
    <property type="molecule type" value="Genomic_DNA"/>
</dbReference>
<gene>
    <name evidence="1" type="ORF">D6Z83_08010</name>
    <name evidence="2" type="ORF">EBE87_14355</name>
</gene>
<accession>A0A3A9JLL9</accession>
<protein>
    <submittedName>
        <fullName evidence="1">SGNH/GDSL hydrolase family protein</fullName>
    </submittedName>
</protein>
<organism evidence="1 4">
    <name type="scientific">Teichococcus wenyumeiae</name>
    <dbReference type="NCBI Taxonomy" id="2478470"/>
    <lineage>
        <taxon>Bacteria</taxon>
        <taxon>Pseudomonadati</taxon>
        <taxon>Pseudomonadota</taxon>
        <taxon>Alphaproteobacteria</taxon>
        <taxon>Acetobacterales</taxon>
        <taxon>Roseomonadaceae</taxon>
        <taxon>Roseomonas</taxon>
    </lineage>
</organism>
<reference evidence="1 4" key="1">
    <citation type="submission" date="2018-09" db="EMBL/GenBank/DDBJ databases">
        <title>Roseomonas sp. nov., isolated from feces of Tibetan antelopes in the Qinghai-Tibet plateau, China.</title>
        <authorList>
            <person name="Tian Z."/>
        </authorList>
    </citation>
    <scope>NUCLEOTIDE SEQUENCE [LARGE SCALE GENOMIC DNA]</scope>
    <source>
        <strain evidence="2 3">Z23</strain>
        <strain evidence="1 4">Z24</strain>
    </source>
</reference>
<dbReference type="AlphaFoldDB" id="A0A3A9JLL9"/>
<evidence type="ECO:0000313" key="4">
    <source>
        <dbReference type="Proteomes" id="UP000278036"/>
    </source>
</evidence>
<dbReference type="Gene3D" id="3.40.50.1110">
    <property type="entry name" value="SGNH hydrolase"/>
    <property type="match status" value="1"/>
</dbReference>
<keyword evidence="1" id="KW-0378">Hydrolase</keyword>
<dbReference type="Proteomes" id="UP000278036">
    <property type="component" value="Unassembled WGS sequence"/>
</dbReference>
<evidence type="ECO:0000313" key="1">
    <source>
        <dbReference type="EMBL" id="RKK04706.1"/>
    </source>
</evidence>
<dbReference type="InterPro" id="IPR036514">
    <property type="entry name" value="SGNH_hydro_sf"/>
</dbReference>
<comment type="caution">
    <text evidence="1">The sequence shown here is derived from an EMBL/GenBank/DDBJ whole genome shotgun (WGS) entry which is preliminary data.</text>
</comment>
<dbReference type="RefSeq" id="WP_120637804.1">
    <property type="nucleotide sequence ID" value="NZ_RAQU01000035.1"/>
</dbReference>
<dbReference type="CDD" id="cd00229">
    <property type="entry name" value="SGNH_hydrolase"/>
    <property type="match status" value="1"/>
</dbReference>
<dbReference type="OrthoDB" id="8717310at2"/>
<keyword evidence="3" id="KW-1185">Reference proteome</keyword>
<dbReference type="InParanoid" id="A0A3A9JLL9"/>
<dbReference type="EMBL" id="RAQU01000035">
    <property type="protein sequence ID" value="RKK04706.1"/>
    <property type="molecule type" value="Genomic_DNA"/>
</dbReference>
<dbReference type="GO" id="GO:0016788">
    <property type="term" value="F:hydrolase activity, acting on ester bonds"/>
    <property type="evidence" value="ECO:0007669"/>
    <property type="project" value="UniProtKB-ARBA"/>
</dbReference>
<sequence>MQSVLMGLSLLILGDSHFGMQNYLITTLQDELIRRGAKVASYSACGSPPSIWLTVRVASCGTAQRVQSGAITQQTGANAKTTPIDQLVSQNKPNMIVVAMADTIGGYTKPQMPKEEIQEQVTALTDKIRSMNIPCLWVGPSWGTEGGPFMKTFARVDELNKYMATVVSPCTYVDSTKLSKPGAWPTFDGQHYTVDGYKAYGAALADQIAKMPEVQASAKR</sequence>
<dbReference type="Proteomes" id="UP000274097">
    <property type="component" value="Unassembled WGS sequence"/>
</dbReference>
<evidence type="ECO:0000313" key="3">
    <source>
        <dbReference type="Proteomes" id="UP000274097"/>
    </source>
</evidence>
<proteinExistence type="predicted"/>
<evidence type="ECO:0000313" key="2">
    <source>
        <dbReference type="EMBL" id="RMI20647.1"/>
    </source>
</evidence>
<name>A0A3A9JLL9_9PROT</name>
<dbReference type="SUPFAM" id="SSF52266">
    <property type="entry name" value="SGNH hydrolase"/>
    <property type="match status" value="1"/>
</dbReference>